<dbReference type="InterPro" id="IPR023546">
    <property type="entry name" value="MGMT"/>
</dbReference>
<dbReference type="InterPro" id="IPR036631">
    <property type="entry name" value="MGMT_N_sf"/>
</dbReference>
<evidence type="ECO:0000256" key="4">
    <source>
        <dbReference type="ARBA" id="ARBA00022603"/>
    </source>
</evidence>
<keyword evidence="7 9" id="KW-0234">DNA repair</keyword>
<evidence type="ECO:0000256" key="5">
    <source>
        <dbReference type="ARBA" id="ARBA00022679"/>
    </source>
</evidence>
<dbReference type="SUPFAM" id="SSF53155">
    <property type="entry name" value="Methylated DNA-protein cysteine methyltransferase domain"/>
    <property type="match status" value="1"/>
</dbReference>
<keyword evidence="5 9" id="KW-0808">Transferase</keyword>
<dbReference type="PROSITE" id="PS00374">
    <property type="entry name" value="MGMT"/>
    <property type="match status" value="1"/>
</dbReference>
<dbReference type="GO" id="GO:0005737">
    <property type="term" value="C:cytoplasm"/>
    <property type="evidence" value="ECO:0007669"/>
    <property type="project" value="UniProtKB-SubCell"/>
</dbReference>
<reference evidence="12 13" key="1">
    <citation type="submission" date="2018-10" db="EMBL/GenBank/DDBJ databases">
        <title>Sequencing the genomes of 1000 actinobacteria strains.</title>
        <authorList>
            <person name="Klenk H.-P."/>
        </authorList>
    </citation>
    <scope>NUCLEOTIDE SEQUENCE [LARGE SCALE GENOMIC DNA]</scope>
    <source>
        <strain evidence="12 13">DSM 44267</strain>
    </source>
</reference>
<evidence type="ECO:0000313" key="12">
    <source>
        <dbReference type="EMBL" id="RKT76748.1"/>
    </source>
</evidence>
<dbReference type="Pfam" id="PF01035">
    <property type="entry name" value="DNA_binding_1"/>
    <property type="match status" value="1"/>
</dbReference>
<dbReference type="RefSeq" id="WP_121030200.1">
    <property type="nucleotide sequence ID" value="NZ_RBXT01000001.1"/>
</dbReference>
<dbReference type="GO" id="GO:0032259">
    <property type="term" value="P:methylation"/>
    <property type="evidence" value="ECO:0007669"/>
    <property type="project" value="UniProtKB-KW"/>
</dbReference>
<dbReference type="Pfam" id="PF02870">
    <property type="entry name" value="Methyltransf_1N"/>
    <property type="match status" value="1"/>
</dbReference>
<dbReference type="InterPro" id="IPR036388">
    <property type="entry name" value="WH-like_DNA-bd_sf"/>
</dbReference>
<sequence length="207" mass="22154">MTDNLIDALEQGPDPAAREADHAHVTELTVQLGDRASAEGDVDVVHRLVDSPLGPLLVAATDRGLVRVAFDEVEGHESVLESLVRSYGPRVLPARSRLDIVHRQLDAYFVGDRHHFDVPLDLRRTSGFRATVLDHLREIPYGTTETYATVATASGSPKAVRAVGTACATNPLPVVVPCHRVVRSDGGLGGYLGGVEAKRALLDLEGA</sequence>
<dbReference type="NCBIfam" id="TIGR00589">
    <property type="entry name" value="ogt"/>
    <property type="match status" value="1"/>
</dbReference>
<evidence type="ECO:0000256" key="8">
    <source>
        <dbReference type="ARBA" id="ARBA00049348"/>
    </source>
</evidence>
<dbReference type="OrthoDB" id="9802228at2"/>
<comment type="similarity">
    <text evidence="2 9">Belongs to the MGMT family.</text>
</comment>
<dbReference type="EMBL" id="RBXT01000001">
    <property type="protein sequence ID" value="RKT76748.1"/>
    <property type="molecule type" value="Genomic_DNA"/>
</dbReference>
<evidence type="ECO:0000256" key="2">
    <source>
        <dbReference type="ARBA" id="ARBA00008711"/>
    </source>
</evidence>
<feature type="domain" description="Methylguanine DNA methyltransferase ribonuclease-like" evidence="11">
    <location>
        <begin position="45"/>
        <end position="122"/>
    </location>
</feature>
<evidence type="ECO:0000313" key="13">
    <source>
        <dbReference type="Proteomes" id="UP000278440"/>
    </source>
</evidence>
<evidence type="ECO:0000259" key="10">
    <source>
        <dbReference type="Pfam" id="PF01035"/>
    </source>
</evidence>
<feature type="domain" description="Methylated-DNA-[protein]-cysteine S-methyltransferase DNA binding" evidence="10">
    <location>
        <begin position="128"/>
        <end position="207"/>
    </location>
</feature>
<feature type="active site" description="Nucleophile; methyl group acceptor" evidence="9">
    <location>
        <position position="178"/>
    </location>
</feature>
<dbReference type="InterPro" id="IPR001497">
    <property type="entry name" value="MethylDNA_cys_MeTrfase_AS"/>
</dbReference>
<dbReference type="PANTHER" id="PTHR10815:SF13">
    <property type="entry name" value="METHYLATED-DNA--PROTEIN-CYSTEINE METHYLTRANSFERASE"/>
    <property type="match status" value="1"/>
</dbReference>
<comment type="function">
    <text evidence="9">Involved in the cellular defense against the biological effects of O6-methylguanine (O6-MeG) and O4-methylthymine (O4-MeT) in DNA. Repairs the methylated nucleobase in DNA by stoichiometrically transferring the methyl group to a cysteine residue in the enzyme. This is a suicide reaction: the enzyme is irreversibly inactivated.</text>
</comment>
<keyword evidence="6 9" id="KW-0227">DNA damage</keyword>
<evidence type="ECO:0000256" key="6">
    <source>
        <dbReference type="ARBA" id="ARBA00022763"/>
    </source>
</evidence>
<dbReference type="InterPro" id="IPR036217">
    <property type="entry name" value="MethylDNA_cys_MeTrfase_DNAb"/>
</dbReference>
<comment type="subcellular location">
    <subcellularLocation>
        <location evidence="9">Cytoplasm</location>
    </subcellularLocation>
</comment>
<dbReference type="Proteomes" id="UP000278440">
    <property type="component" value="Unassembled WGS sequence"/>
</dbReference>
<dbReference type="AlphaFoldDB" id="A0A495XYD8"/>
<accession>A0A495XYD8</accession>
<comment type="catalytic activity">
    <reaction evidence="1 9">
        <text>a 4-O-methyl-thymidine in DNA + L-cysteinyl-[protein] = a thymidine in DNA + S-methyl-L-cysteinyl-[protein]</text>
        <dbReference type="Rhea" id="RHEA:53428"/>
        <dbReference type="Rhea" id="RHEA-COMP:10131"/>
        <dbReference type="Rhea" id="RHEA-COMP:10132"/>
        <dbReference type="Rhea" id="RHEA-COMP:13555"/>
        <dbReference type="Rhea" id="RHEA-COMP:13556"/>
        <dbReference type="ChEBI" id="CHEBI:29950"/>
        <dbReference type="ChEBI" id="CHEBI:82612"/>
        <dbReference type="ChEBI" id="CHEBI:137386"/>
        <dbReference type="ChEBI" id="CHEBI:137387"/>
        <dbReference type="EC" id="2.1.1.63"/>
    </reaction>
</comment>
<keyword evidence="4 9" id="KW-0489">Methyltransferase</keyword>
<organism evidence="12 13">
    <name type="scientific">Terracoccus luteus</name>
    <dbReference type="NCBI Taxonomy" id="53356"/>
    <lineage>
        <taxon>Bacteria</taxon>
        <taxon>Bacillati</taxon>
        <taxon>Actinomycetota</taxon>
        <taxon>Actinomycetes</taxon>
        <taxon>Micrococcales</taxon>
        <taxon>Intrasporangiaceae</taxon>
        <taxon>Terracoccus</taxon>
    </lineage>
</organism>
<dbReference type="GO" id="GO:0006307">
    <property type="term" value="P:DNA alkylation repair"/>
    <property type="evidence" value="ECO:0007669"/>
    <property type="project" value="UniProtKB-UniRule"/>
</dbReference>
<dbReference type="HAMAP" id="MF_00772">
    <property type="entry name" value="OGT"/>
    <property type="match status" value="1"/>
</dbReference>
<keyword evidence="13" id="KW-1185">Reference proteome</keyword>
<gene>
    <name evidence="12" type="ORF">DFJ68_0147</name>
</gene>
<evidence type="ECO:0000259" key="11">
    <source>
        <dbReference type="Pfam" id="PF02870"/>
    </source>
</evidence>
<keyword evidence="3 9" id="KW-0963">Cytoplasm</keyword>
<comment type="caution">
    <text evidence="12">The sequence shown here is derived from an EMBL/GenBank/DDBJ whole genome shotgun (WGS) entry which is preliminary data.</text>
</comment>
<evidence type="ECO:0000256" key="7">
    <source>
        <dbReference type="ARBA" id="ARBA00023204"/>
    </source>
</evidence>
<dbReference type="PANTHER" id="PTHR10815">
    <property type="entry name" value="METHYLATED-DNA--PROTEIN-CYSTEINE METHYLTRANSFERASE"/>
    <property type="match status" value="1"/>
</dbReference>
<dbReference type="InterPro" id="IPR014048">
    <property type="entry name" value="MethylDNA_cys_MeTrfase_DNA-bd"/>
</dbReference>
<evidence type="ECO:0000256" key="3">
    <source>
        <dbReference type="ARBA" id="ARBA00022490"/>
    </source>
</evidence>
<dbReference type="EC" id="2.1.1.63" evidence="9"/>
<proteinExistence type="inferred from homology"/>
<dbReference type="Gene3D" id="3.30.160.70">
    <property type="entry name" value="Methylated DNA-protein cysteine methyltransferase domain"/>
    <property type="match status" value="1"/>
</dbReference>
<dbReference type="GO" id="GO:0003908">
    <property type="term" value="F:methylated-DNA-[protein]-cysteine S-methyltransferase activity"/>
    <property type="evidence" value="ECO:0007669"/>
    <property type="project" value="UniProtKB-UniRule"/>
</dbReference>
<dbReference type="SUPFAM" id="SSF46767">
    <property type="entry name" value="Methylated DNA-protein cysteine methyltransferase, C-terminal domain"/>
    <property type="match status" value="1"/>
</dbReference>
<evidence type="ECO:0000256" key="9">
    <source>
        <dbReference type="HAMAP-Rule" id="MF_00772"/>
    </source>
</evidence>
<dbReference type="InterPro" id="IPR008332">
    <property type="entry name" value="MethylG_MeTrfase_N"/>
</dbReference>
<evidence type="ECO:0000256" key="1">
    <source>
        <dbReference type="ARBA" id="ARBA00001286"/>
    </source>
</evidence>
<comment type="catalytic activity">
    <reaction evidence="8 9">
        <text>a 6-O-methyl-2'-deoxyguanosine in DNA + L-cysteinyl-[protein] = S-methyl-L-cysteinyl-[protein] + a 2'-deoxyguanosine in DNA</text>
        <dbReference type="Rhea" id="RHEA:24000"/>
        <dbReference type="Rhea" id="RHEA-COMP:10131"/>
        <dbReference type="Rhea" id="RHEA-COMP:10132"/>
        <dbReference type="Rhea" id="RHEA-COMP:11367"/>
        <dbReference type="Rhea" id="RHEA-COMP:11368"/>
        <dbReference type="ChEBI" id="CHEBI:29950"/>
        <dbReference type="ChEBI" id="CHEBI:82612"/>
        <dbReference type="ChEBI" id="CHEBI:85445"/>
        <dbReference type="ChEBI" id="CHEBI:85448"/>
        <dbReference type="EC" id="2.1.1.63"/>
    </reaction>
</comment>
<protein>
    <recommendedName>
        <fullName evidence="9">Methylated-DNA--protein-cysteine methyltransferase</fullName>
        <ecNumber evidence="9">2.1.1.63</ecNumber>
    </recommendedName>
    <alternativeName>
        <fullName evidence="9">6-O-methylguanine-DNA methyltransferase</fullName>
        <shortName evidence="9">MGMT</shortName>
    </alternativeName>
    <alternativeName>
        <fullName evidence="9">O-6-methylguanine-DNA-alkyltransferase</fullName>
    </alternativeName>
</protein>
<dbReference type="FunFam" id="1.10.10.10:FF:000214">
    <property type="entry name" value="Methylated-DNA--protein-cysteine methyltransferase"/>
    <property type="match status" value="1"/>
</dbReference>
<dbReference type="CDD" id="cd06445">
    <property type="entry name" value="ATase"/>
    <property type="match status" value="1"/>
</dbReference>
<name>A0A495XYD8_9MICO</name>
<dbReference type="Gene3D" id="1.10.10.10">
    <property type="entry name" value="Winged helix-like DNA-binding domain superfamily/Winged helix DNA-binding domain"/>
    <property type="match status" value="1"/>
</dbReference>
<comment type="miscellaneous">
    <text evidence="9">This enzyme catalyzes only one turnover and therefore is not strictly catalytic. According to one definition, an enzyme is a biocatalyst that acts repeatedly and over many reaction cycles.</text>
</comment>